<keyword evidence="4" id="KW-1185">Reference proteome</keyword>
<dbReference type="Proteomes" id="UP000440224">
    <property type="component" value="Unassembled WGS sequence"/>
</dbReference>
<evidence type="ECO:0000313" key="3">
    <source>
        <dbReference type="EMBL" id="MRG90431.1"/>
    </source>
</evidence>
<gene>
    <name evidence="3" type="ORF">GF068_00615</name>
</gene>
<feature type="domain" description="PLL-like beta propeller" evidence="2">
    <location>
        <begin position="556"/>
        <end position="827"/>
    </location>
</feature>
<sequence length="834" mass="91499">MTRKTRWRANFALALSLASLPVASREARAGAPYENPSGAWIEPATDRYFSDEAGTELVMLVTRWDEMEQGHSVIRVELPDPEDPSVLHALDVRVKQWLDDSTSTWRYEARCTIGGEEKVAEGSHAGGEAPLTLEQISSVAAAAVMKKYDRVVAMAAADSRRWRAMMSEMTRWNQHYPGSVDVPLTCTGNPPHRTATTVCEDPLPTFVDLPDRYSDDRCWDKDSICSENAPIIWAITSPLYGDPFGVCQIPWRSCCLEHDRAFFCGGDCADQNAANQELVDCWASQYAWCGLYTLYAGGTGWAWLGVFWAVFLDRNNADCVSNGDKQGLDDWINTDGADGQDEVDAACSRAKTCFCPDREIGGQWCGGDQPVVLCGNPQCRLNDCSAPEPERYLLGEWDQPGNCTPVPQSEEQCRGECNEEYDTWGNLVSRTWVTRKRIVYSNGEITPWFSASCIPEDPCPDCPQFATLTAYPMDDNVVITIGKPSAGSGSAVNPTGFVLGIGAQGMASARIPHLGGSSTNHCAPVEFHDELVVVPEHESLGGPTDQGFSGFQPGSISAVSYVVGGDVRHELFARDTRDYIYHRRCVGAADTCENWSEWTIMSDAPSGTGIPSVSQWMGSDHQTVLLSVVERRTDERLYRRDFTSTDGGASGVWGKWVELGHHSVGGSPSVVAFRDHENVFHQSVFFRSTSGAIWVGQCDGSAEEDDCAYTFDEVAPEADGAAAHAGDPVAAASRAEDGLWRIDLFILRADDGIQQKTQIGAPSGSWSDWEEPSGSITGAPFVGNPMAIAWRDQFDRSRIQVYARDAVKNLWYRNWDGSHGWAPWTQIAHLAPVP</sequence>
<dbReference type="RefSeq" id="WP_153817349.1">
    <property type="nucleotide sequence ID" value="NZ_WJIE01000001.1"/>
</dbReference>
<dbReference type="SUPFAM" id="SSF89372">
    <property type="entry name" value="Fucose-specific lectin"/>
    <property type="match status" value="1"/>
</dbReference>
<dbReference type="InterPro" id="IPR058502">
    <property type="entry name" value="PLL-like_beta-prop"/>
</dbReference>
<organism evidence="3 4">
    <name type="scientific">Polyangium spumosum</name>
    <dbReference type="NCBI Taxonomy" id="889282"/>
    <lineage>
        <taxon>Bacteria</taxon>
        <taxon>Pseudomonadati</taxon>
        <taxon>Myxococcota</taxon>
        <taxon>Polyangia</taxon>
        <taxon>Polyangiales</taxon>
        <taxon>Polyangiaceae</taxon>
        <taxon>Polyangium</taxon>
    </lineage>
</organism>
<comment type="caution">
    <text evidence="3">The sequence shown here is derived from an EMBL/GenBank/DDBJ whole genome shotgun (WGS) entry which is preliminary data.</text>
</comment>
<dbReference type="Gene3D" id="2.120.10.70">
    <property type="entry name" value="Fucose-specific lectin"/>
    <property type="match status" value="2"/>
</dbReference>
<dbReference type="OrthoDB" id="7855474at2"/>
<dbReference type="EMBL" id="WJIE01000001">
    <property type="protein sequence ID" value="MRG90431.1"/>
    <property type="molecule type" value="Genomic_DNA"/>
</dbReference>
<evidence type="ECO:0000256" key="1">
    <source>
        <dbReference type="SAM" id="SignalP"/>
    </source>
</evidence>
<name>A0A6N7PNF4_9BACT</name>
<dbReference type="Pfam" id="PF26607">
    <property type="entry name" value="DUF8189"/>
    <property type="match status" value="1"/>
</dbReference>
<accession>A0A6N7PNF4</accession>
<dbReference type="AlphaFoldDB" id="A0A6N7PNF4"/>
<feature type="chain" id="PRO_5026680978" description="PLL-like beta propeller domain-containing protein" evidence="1">
    <location>
        <begin position="25"/>
        <end position="834"/>
    </location>
</feature>
<protein>
    <recommendedName>
        <fullName evidence="2">PLL-like beta propeller domain-containing protein</fullName>
    </recommendedName>
</protein>
<evidence type="ECO:0000313" key="4">
    <source>
        <dbReference type="Proteomes" id="UP000440224"/>
    </source>
</evidence>
<reference evidence="3 4" key="1">
    <citation type="submission" date="2019-10" db="EMBL/GenBank/DDBJ databases">
        <title>A soil myxobacterium in the family Polyangiaceae.</title>
        <authorList>
            <person name="Li Y."/>
            <person name="Wang J."/>
        </authorList>
    </citation>
    <scope>NUCLEOTIDE SEQUENCE [LARGE SCALE GENOMIC DNA]</scope>
    <source>
        <strain evidence="3 4">DSM 14734</strain>
    </source>
</reference>
<proteinExistence type="predicted"/>
<feature type="signal peptide" evidence="1">
    <location>
        <begin position="1"/>
        <end position="24"/>
    </location>
</feature>
<keyword evidence="1" id="KW-0732">Signal</keyword>
<evidence type="ECO:0000259" key="2">
    <source>
        <dbReference type="Pfam" id="PF26607"/>
    </source>
</evidence>